<dbReference type="InterPro" id="IPR046003">
    <property type="entry name" value="DUF5959"/>
</dbReference>
<dbReference type="Pfam" id="PF19384">
    <property type="entry name" value="DUF5959"/>
    <property type="match status" value="1"/>
</dbReference>
<keyword evidence="2" id="KW-1185">Reference proteome</keyword>
<comment type="caution">
    <text evidence="1">The sequence shown here is derived from an EMBL/GenBank/DDBJ whole genome shotgun (WGS) entry which is preliminary data.</text>
</comment>
<organism evidence="1 2">
    <name type="scientific">Streptomyces cupreus</name>
    <dbReference type="NCBI Taxonomy" id="2759956"/>
    <lineage>
        <taxon>Bacteria</taxon>
        <taxon>Bacillati</taxon>
        <taxon>Actinomycetota</taxon>
        <taxon>Actinomycetes</taxon>
        <taxon>Kitasatosporales</taxon>
        <taxon>Streptomycetaceae</taxon>
        <taxon>Streptomyces</taxon>
    </lineage>
</organism>
<evidence type="ECO:0000313" key="2">
    <source>
        <dbReference type="Proteomes" id="UP000584670"/>
    </source>
</evidence>
<dbReference type="EMBL" id="JACMSF010000010">
    <property type="protein sequence ID" value="MBC2902301.1"/>
    <property type="molecule type" value="Genomic_DNA"/>
</dbReference>
<accession>A0A7X1M923</accession>
<sequence length="142" mass="15918">MTDGPIDLMRLEGDGNSVVLRITGTEGQGSAGSEVLTGAFIVETPFVKGALRIWVFPQDLREWQESLDALDAGRDVAWREFSRGPSMFVERDVEEERARVTVKDTSMSLTSVTVTVPMDDSWFDDAYERLDLIWKTWPSAEA</sequence>
<reference evidence="1 2" key="1">
    <citation type="submission" date="2020-08" db="EMBL/GenBank/DDBJ databases">
        <title>Streptomyces sp. PSKA01 genome sequencing and assembly.</title>
        <authorList>
            <person name="Mandal S."/>
            <person name="Maiti P.K."/>
            <person name="Das P."/>
        </authorList>
    </citation>
    <scope>NUCLEOTIDE SEQUENCE [LARGE SCALE GENOMIC DNA]</scope>
    <source>
        <strain evidence="1 2">PSKA01</strain>
    </source>
</reference>
<evidence type="ECO:0000313" key="1">
    <source>
        <dbReference type="EMBL" id="MBC2902301.1"/>
    </source>
</evidence>
<name>A0A7X1M923_9ACTN</name>
<dbReference type="Proteomes" id="UP000584670">
    <property type="component" value="Unassembled WGS sequence"/>
</dbReference>
<dbReference type="RefSeq" id="WP_186282213.1">
    <property type="nucleotide sequence ID" value="NZ_JACMSF010000010.1"/>
</dbReference>
<proteinExistence type="predicted"/>
<gene>
    <name evidence="1" type="ORF">H4N64_11890</name>
</gene>
<protein>
    <submittedName>
        <fullName evidence="1">Uncharacterized protein</fullName>
    </submittedName>
</protein>
<dbReference type="AlphaFoldDB" id="A0A7X1M923"/>